<feature type="chain" id="PRO_5045555951" evidence="2">
    <location>
        <begin position="35"/>
        <end position="105"/>
    </location>
</feature>
<sequence>MSYVSGVISPRGRWGVMLWKIGMMGMILLSRVNSEADQMEAPAAGLLCKSDCTTCPVICSPPPPPAESHYNSPPSHQSPPSQSYYYHPPSPSLPPPSPQSTSSPP</sequence>
<evidence type="ECO:0000256" key="1">
    <source>
        <dbReference type="SAM" id="MobiDB-lite"/>
    </source>
</evidence>
<feature type="region of interest" description="Disordered" evidence="1">
    <location>
        <begin position="63"/>
        <end position="105"/>
    </location>
</feature>
<evidence type="ECO:0000313" key="4">
    <source>
        <dbReference type="Proteomes" id="UP001174677"/>
    </source>
</evidence>
<name>A0ABQ9LMT2_HEVBR</name>
<accession>A0ABQ9LMT2</accession>
<feature type="compositionally biased region" description="Low complexity" evidence="1">
    <location>
        <begin position="67"/>
        <end position="87"/>
    </location>
</feature>
<dbReference type="EMBL" id="JARPOI010000011">
    <property type="protein sequence ID" value="KAJ9168205.1"/>
    <property type="molecule type" value="Genomic_DNA"/>
</dbReference>
<organism evidence="3 4">
    <name type="scientific">Hevea brasiliensis</name>
    <name type="common">Para rubber tree</name>
    <name type="synonym">Siphonia brasiliensis</name>
    <dbReference type="NCBI Taxonomy" id="3981"/>
    <lineage>
        <taxon>Eukaryota</taxon>
        <taxon>Viridiplantae</taxon>
        <taxon>Streptophyta</taxon>
        <taxon>Embryophyta</taxon>
        <taxon>Tracheophyta</taxon>
        <taxon>Spermatophyta</taxon>
        <taxon>Magnoliopsida</taxon>
        <taxon>eudicotyledons</taxon>
        <taxon>Gunneridae</taxon>
        <taxon>Pentapetalae</taxon>
        <taxon>rosids</taxon>
        <taxon>fabids</taxon>
        <taxon>Malpighiales</taxon>
        <taxon>Euphorbiaceae</taxon>
        <taxon>Crotonoideae</taxon>
        <taxon>Micrandreae</taxon>
        <taxon>Hevea</taxon>
    </lineage>
</organism>
<feature type="compositionally biased region" description="Pro residues" evidence="1">
    <location>
        <begin position="88"/>
        <end position="105"/>
    </location>
</feature>
<keyword evidence="4" id="KW-1185">Reference proteome</keyword>
<keyword evidence="2" id="KW-0732">Signal</keyword>
<dbReference type="Proteomes" id="UP001174677">
    <property type="component" value="Chromosome 11"/>
</dbReference>
<protein>
    <submittedName>
        <fullName evidence="3">Uncharacterized protein</fullName>
    </submittedName>
</protein>
<evidence type="ECO:0000313" key="3">
    <source>
        <dbReference type="EMBL" id="KAJ9168205.1"/>
    </source>
</evidence>
<comment type="caution">
    <text evidence="3">The sequence shown here is derived from an EMBL/GenBank/DDBJ whole genome shotgun (WGS) entry which is preliminary data.</text>
</comment>
<reference evidence="3" key="1">
    <citation type="journal article" date="2023" name="Plant Biotechnol. J.">
        <title>Chromosome-level wild Hevea brasiliensis genome provides new tools for genomic-assisted breeding and valuable loci to elevate rubber yield.</title>
        <authorList>
            <person name="Cheng H."/>
            <person name="Song X."/>
            <person name="Hu Y."/>
            <person name="Wu T."/>
            <person name="Yang Q."/>
            <person name="An Z."/>
            <person name="Feng S."/>
            <person name="Deng Z."/>
            <person name="Wu W."/>
            <person name="Zeng X."/>
            <person name="Tu M."/>
            <person name="Wang X."/>
            <person name="Huang H."/>
        </authorList>
    </citation>
    <scope>NUCLEOTIDE SEQUENCE</scope>
    <source>
        <strain evidence="3">MT/VB/25A 57/8</strain>
    </source>
</reference>
<evidence type="ECO:0000256" key="2">
    <source>
        <dbReference type="SAM" id="SignalP"/>
    </source>
</evidence>
<feature type="signal peptide" evidence="2">
    <location>
        <begin position="1"/>
        <end position="34"/>
    </location>
</feature>
<gene>
    <name evidence="3" type="ORF">P3X46_019758</name>
</gene>
<proteinExistence type="predicted"/>